<name>A0A1H5T9R7_9RHOO</name>
<dbReference type="GO" id="GO:0018805">
    <property type="term" value="F:benzylsuccinate synthase activity"/>
    <property type="evidence" value="ECO:0007669"/>
    <property type="project" value="UniProtKB-EC"/>
</dbReference>
<dbReference type="KEGG" id="tcl:Tchl_1406"/>
<dbReference type="RefSeq" id="WP_075147767.1">
    <property type="nucleotide sequence ID" value="NZ_CP018839.1"/>
</dbReference>
<evidence type="ECO:0000313" key="2">
    <source>
        <dbReference type="Proteomes" id="UP000185739"/>
    </source>
</evidence>
<accession>A0A1H5T9R7</accession>
<dbReference type="Proteomes" id="UP000185739">
    <property type="component" value="Chromosome"/>
</dbReference>
<dbReference type="Gene3D" id="6.20.90.20">
    <property type="entry name" value="Benzylsuccinate synthase gamma subunit"/>
    <property type="match status" value="1"/>
</dbReference>
<reference evidence="1 2" key="1">
    <citation type="submission" date="2016-12" db="EMBL/GenBank/DDBJ databases">
        <title>Complete genome sequence of Thauera chlorobenzoica, a Betaproteobacterium degrading haloaromatics anaerobically to CO2 and halides.</title>
        <authorList>
            <person name="Goris T."/>
            <person name="Mergelsberg M."/>
            <person name="Boll M."/>
        </authorList>
    </citation>
    <scope>NUCLEOTIDE SEQUENCE [LARGE SCALE GENOMIC DNA]</scope>
    <source>
        <strain evidence="1 2">3CB1</strain>
    </source>
</reference>
<dbReference type="OrthoDB" id="5405792at2"/>
<dbReference type="AlphaFoldDB" id="A0A1H5T9R7"/>
<dbReference type="SMR" id="A0A1H5T9R7"/>
<dbReference type="EC" id="4.1.99.11" evidence="1"/>
<dbReference type="EMBL" id="CP018839">
    <property type="protein sequence ID" value="APR04265.1"/>
    <property type="molecule type" value="Genomic_DNA"/>
</dbReference>
<evidence type="ECO:0000313" key="1">
    <source>
        <dbReference type="EMBL" id="APR04265.1"/>
    </source>
</evidence>
<organism evidence="1 2">
    <name type="scientific">Thauera chlorobenzoica</name>
    <dbReference type="NCBI Taxonomy" id="96773"/>
    <lineage>
        <taxon>Bacteria</taxon>
        <taxon>Pseudomonadati</taxon>
        <taxon>Pseudomonadota</taxon>
        <taxon>Betaproteobacteria</taxon>
        <taxon>Rhodocyclales</taxon>
        <taxon>Zoogloeaceae</taxon>
        <taxon>Thauera</taxon>
    </lineage>
</organism>
<keyword evidence="1" id="KW-0456">Lyase</keyword>
<dbReference type="InterPro" id="IPR038640">
    <property type="entry name" value="BssC_sf"/>
</dbReference>
<gene>
    <name evidence="1" type="ORF">Tchl_1406</name>
</gene>
<dbReference type="STRING" id="96773.Tchl_1406"/>
<protein>
    <submittedName>
        <fullName evidence="1">Benzylsuccinate synthase gamma subunit BssC</fullName>
        <ecNumber evidence="1">4.1.99.11</ecNumber>
    </submittedName>
</protein>
<proteinExistence type="predicted"/>
<dbReference type="Pfam" id="PF08201">
    <property type="entry name" value="BssC_TutF"/>
    <property type="match status" value="1"/>
</dbReference>
<dbReference type="InterPro" id="IPR013161">
    <property type="entry name" value="BssC"/>
</dbReference>
<keyword evidence="2" id="KW-1185">Reference proteome</keyword>
<sequence length="57" mass="6619">MTTCKDCAFFFSIPEDADDFEKSKGDCVTQKDDEKGRYWLSKPVFENDQCCGAFHKR</sequence>